<name>A0A517NEQ6_9BACT</name>
<dbReference type="KEGG" id="rlc:K227x_40170"/>
<protein>
    <submittedName>
        <fullName evidence="1">Uncharacterized protein</fullName>
    </submittedName>
</protein>
<evidence type="ECO:0000313" key="2">
    <source>
        <dbReference type="Proteomes" id="UP000318538"/>
    </source>
</evidence>
<sequence length="44" mass="4739">MEVEGRESNHEVEMAIGALIRGAAVREFSDQIGRCSEPLCYGAG</sequence>
<accession>A0A517NEQ6</accession>
<proteinExistence type="predicted"/>
<dbReference type="Proteomes" id="UP000318538">
    <property type="component" value="Chromosome"/>
</dbReference>
<gene>
    <name evidence="1" type="ORF">K227x_40170</name>
</gene>
<reference evidence="1 2" key="1">
    <citation type="submission" date="2019-02" db="EMBL/GenBank/DDBJ databases">
        <title>Deep-cultivation of Planctomycetes and their phenomic and genomic characterization uncovers novel biology.</title>
        <authorList>
            <person name="Wiegand S."/>
            <person name="Jogler M."/>
            <person name="Boedeker C."/>
            <person name="Pinto D."/>
            <person name="Vollmers J."/>
            <person name="Rivas-Marin E."/>
            <person name="Kohn T."/>
            <person name="Peeters S.H."/>
            <person name="Heuer A."/>
            <person name="Rast P."/>
            <person name="Oberbeckmann S."/>
            <person name="Bunk B."/>
            <person name="Jeske O."/>
            <person name="Meyerdierks A."/>
            <person name="Storesund J.E."/>
            <person name="Kallscheuer N."/>
            <person name="Luecker S."/>
            <person name="Lage O.M."/>
            <person name="Pohl T."/>
            <person name="Merkel B.J."/>
            <person name="Hornburger P."/>
            <person name="Mueller R.-W."/>
            <person name="Bruemmer F."/>
            <person name="Labrenz M."/>
            <person name="Spormann A.M."/>
            <person name="Op den Camp H."/>
            <person name="Overmann J."/>
            <person name="Amann R."/>
            <person name="Jetten M.S.M."/>
            <person name="Mascher T."/>
            <person name="Medema M.H."/>
            <person name="Devos D.P."/>
            <person name="Kaster A.-K."/>
            <person name="Ovreas L."/>
            <person name="Rohde M."/>
            <person name="Galperin M.Y."/>
            <person name="Jogler C."/>
        </authorList>
    </citation>
    <scope>NUCLEOTIDE SEQUENCE [LARGE SCALE GENOMIC DNA]</scope>
    <source>
        <strain evidence="1 2">K22_7</strain>
    </source>
</reference>
<keyword evidence="2" id="KW-1185">Reference proteome</keyword>
<organism evidence="1 2">
    <name type="scientific">Rubripirellula lacrimiformis</name>
    <dbReference type="NCBI Taxonomy" id="1930273"/>
    <lineage>
        <taxon>Bacteria</taxon>
        <taxon>Pseudomonadati</taxon>
        <taxon>Planctomycetota</taxon>
        <taxon>Planctomycetia</taxon>
        <taxon>Pirellulales</taxon>
        <taxon>Pirellulaceae</taxon>
        <taxon>Rubripirellula</taxon>
    </lineage>
</organism>
<evidence type="ECO:0000313" key="1">
    <source>
        <dbReference type="EMBL" id="QDT05616.1"/>
    </source>
</evidence>
<dbReference type="AlphaFoldDB" id="A0A517NEQ6"/>
<dbReference type="EMBL" id="CP036525">
    <property type="protein sequence ID" value="QDT05616.1"/>
    <property type="molecule type" value="Genomic_DNA"/>
</dbReference>